<keyword evidence="3" id="KW-1185">Reference proteome</keyword>
<evidence type="ECO:0000313" key="2">
    <source>
        <dbReference type="EMBL" id="KAJ3111442.1"/>
    </source>
</evidence>
<sequence>MSDKRQASRPTRTYGGRPTRQSRAVAGTPDIRDMMRSLSAPGSARPVEQVQASAGPPHQQQQQQLPVHLATLTLPTNILSESSRRRAISSSILIRERDVRKSVRELSSSPPIGQPTQQRSRINKNIIDSSDNETERVEDQILLDAALDAEVASNDDQCTPQSDVDDNDNDDDEDDYITFHVTLVVPDTPATRDQREREEVTVKDFDEPALSAVEKIFIDELISELKFLRWNGDILDGDGIGKRERIIAISRSLSDHPSIALKTRKIYGRNADLFESHFSARFNTEGVDCPCGEDGCLRLVGNCQFSWNANSKTFVAQRNRCFEGSKTVYKDSNHVEAELRKSDVSEFLDHLGNNLADNDVWLEAPNVVWYPNAKNGIGKWKPARKSAYHFVLRRIDAHLDGIPFVPSLSAHLVPLAGVDVQRIVKKVKKAYDDGTLVGEMSGMKLAPFSHSDLVMLSVDRRDSSKAVNEQGQQIDLESMEEFEDKHRVELGNSEIAFIEFGRRSACYGLTDSAKTLPVDSFYPRFTKAKDS</sequence>
<dbReference type="EMBL" id="JADGJH010001630">
    <property type="protein sequence ID" value="KAJ3111442.1"/>
    <property type="molecule type" value="Genomic_DNA"/>
</dbReference>
<evidence type="ECO:0000256" key="1">
    <source>
        <dbReference type="SAM" id="MobiDB-lite"/>
    </source>
</evidence>
<accession>A0AAD5XAW9</accession>
<feature type="region of interest" description="Disordered" evidence="1">
    <location>
        <begin position="1"/>
        <end position="64"/>
    </location>
</feature>
<reference evidence="2" key="1">
    <citation type="submission" date="2020-05" db="EMBL/GenBank/DDBJ databases">
        <title>Phylogenomic resolution of chytrid fungi.</title>
        <authorList>
            <person name="Stajich J.E."/>
            <person name="Amses K."/>
            <person name="Simmons R."/>
            <person name="Seto K."/>
            <person name="Myers J."/>
            <person name="Bonds A."/>
            <person name="Quandt C.A."/>
            <person name="Barry K."/>
            <person name="Liu P."/>
            <person name="Grigoriev I."/>
            <person name="Longcore J.E."/>
            <person name="James T.Y."/>
        </authorList>
    </citation>
    <scope>NUCLEOTIDE SEQUENCE</scope>
    <source>
        <strain evidence="2">JEL0513</strain>
    </source>
</reference>
<dbReference type="AlphaFoldDB" id="A0AAD5XAW9"/>
<feature type="compositionally biased region" description="Polar residues" evidence="1">
    <location>
        <begin position="105"/>
        <end position="120"/>
    </location>
</feature>
<comment type="caution">
    <text evidence="2">The sequence shown here is derived from an EMBL/GenBank/DDBJ whole genome shotgun (WGS) entry which is preliminary data.</text>
</comment>
<dbReference type="Proteomes" id="UP001211907">
    <property type="component" value="Unassembled WGS sequence"/>
</dbReference>
<protein>
    <submittedName>
        <fullName evidence="2">Uncharacterized protein</fullName>
    </submittedName>
</protein>
<gene>
    <name evidence="2" type="ORF">HK100_002689</name>
</gene>
<evidence type="ECO:0000313" key="3">
    <source>
        <dbReference type="Proteomes" id="UP001211907"/>
    </source>
</evidence>
<feature type="region of interest" description="Disordered" evidence="1">
    <location>
        <begin position="151"/>
        <end position="172"/>
    </location>
</feature>
<feature type="compositionally biased region" description="Acidic residues" evidence="1">
    <location>
        <begin position="163"/>
        <end position="172"/>
    </location>
</feature>
<feature type="compositionally biased region" description="Low complexity" evidence="1">
    <location>
        <begin position="9"/>
        <end position="19"/>
    </location>
</feature>
<proteinExistence type="predicted"/>
<organism evidence="2 3">
    <name type="scientific">Physocladia obscura</name>
    <dbReference type="NCBI Taxonomy" id="109957"/>
    <lineage>
        <taxon>Eukaryota</taxon>
        <taxon>Fungi</taxon>
        <taxon>Fungi incertae sedis</taxon>
        <taxon>Chytridiomycota</taxon>
        <taxon>Chytridiomycota incertae sedis</taxon>
        <taxon>Chytridiomycetes</taxon>
        <taxon>Chytridiales</taxon>
        <taxon>Chytriomycetaceae</taxon>
        <taxon>Physocladia</taxon>
    </lineage>
</organism>
<name>A0AAD5XAW9_9FUNG</name>
<feature type="region of interest" description="Disordered" evidence="1">
    <location>
        <begin position="100"/>
        <end position="121"/>
    </location>
</feature>